<dbReference type="InterPro" id="IPR007061">
    <property type="entry name" value="MST-like"/>
</dbReference>
<dbReference type="RefSeq" id="WP_344149714.1">
    <property type="nucleotide sequence ID" value="NZ_BAAAQR010000003.1"/>
</dbReference>
<evidence type="ECO:0000313" key="3">
    <source>
        <dbReference type="Proteomes" id="UP001501771"/>
    </source>
</evidence>
<dbReference type="EMBL" id="BAAAQR010000003">
    <property type="protein sequence ID" value="GAA2143127.1"/>
    <property type="molecule type" value="Genomic_DNA"/>
</dbReference>
<dbReference type="SUPFAM" id="SSF109854">
    <property type="entry name" value="DinB/YfiT-like putative metalloenzymes"/>
    <property type="match status" value="1"/>
</dbReference>
<comment type="caution">
    <text evidence="2">The sequence shown here is derived from an EMBL/GenBank/DDBJ whole genome shotgun (WGS) entry which is preliminary data.</text>
</comment>
<proteinExistence type="predicted"/>
<organism evidence="2 3">
    <name type="scientific">Nocardioides koreensis</name>
    <dbReference type="NCBI Taxonomy" id="433651"/>
    <lineage>
        <taxon>Bacteria</taxon>
        <taxon>Bacillati</taxon>
        <taxon>Actinomycetota</taxon>
        <taxon>Actinomycetes</taxon>
        <taxon>Propionibacteriales</taxon>
        <taxon>Nocardioidaceae</taxon>
        <taxon>Nocardioides</taxon>
    </lineage>
</organism>
<evidence type="ECO:0000256" key="1">
    <source>
        <dbReference type="SAM" id="MobiDB-lite"/>
    </source>
</evidence>
<dbReference type="Pfam" id="PF04978">
    <property type="entry name" value="MST"/>
    <property type="match status" value="1"/>
</dbReference>
<sequence>MTEDQRVGRNPGEPARSGAPGAPRWAAYLDWVREEIIDGVLSLSPEERRTTRLASGWTPIELLSHVLHMEQRWFVWGFLGERVDEPWGDWTVDEPWEADADGRWYVAPGSTAEELAERLRRIGERTRGVLRDHDLAVTASPGGRFAADPPTLEWICFHVLAEYARHAGHLDVAVELAGGPTGP</sequence>
<protein>
    <submittedName>
        <fullName evidence="2">DinB family protein</fullName>
    </submittedName>
</protein>
<reference evidence="3" key="1">
    <citation type="journal article" date="2019" name="Int. J. Syst. Evol. Microbiol.">
        <title>The Global Catalogue of Microorganisms (GCM) 10K type strain sequencing project: providing services to taxonomists for standard genome sequencing and annotation.</title>
        <authorList>
            <consortium name="The Broad Institute Genomics Platform"/>
            <consortium name="The Broad Institute Genome Sequencing Center for Infectious Disease"/>
            <person name="Wu L."/>
            <person name="Ma J."/>
        </authorList>
    </citation>
    <scope>NUCLEOTIDE SEQUENCE [LARGE SCALE GENOMIC DNA]</scope>
    <source>
        <strain evidence="3">JCM 16022</strain>
    </source>
</reference>
<name>A0ABP5LA61_9ACTN</name>
<dbReference type="InterPro" id="IPR034660">
    <property type="entry name" value="DinB/YfiT-like"/>
</dbReference>
<gene>
    <name evidence="2" type="ORF">GCM10009844_15200</name>
</gene>
<keyword evidence="3" id="KW-1185">Reference proteome</keyword>
<feature type="region of interest" description="Disordered" evidence="1">
    <location>
        <begin position="1"/>
        <end position="21"/>
    </location>
</feature>
<dbReference type="Proteomes" id="UP001501771">
    <property type="component" value="Unassembled WGS sequence"/>
</dbReference>
<accession>A0ABP5LA61</accession>
<evidence type="ECO:0000313" key="2">
    <source>
        <dbReference type="EMBL" id="GAA2143127.1"/>
    </source>
</evidence>
<dbReference type="Gene3D" id="1.20.120.450">
    <property type="entry name" value="dinb family like domain"/>
    <property type="match status" value="1"/>
</dbReference>